<evidence type="ECO:0000313" key="1">
    <source>
        <dbReference type="EMBL" id="QHS91701.1"/>
    </source>
</evidence>
<organism evidence="1">
    <name type="scientific">viral metagenome</name>
    <dbReference type="NCBI Taxonomy" id="1070528"/>
    <lineage>
        <taxon>unclassified sequences</taxon>
        <taxon>metagenomes</taxon>
        <taxon>organismal metagenomes</taxon>
    </lineage>
</organism>
<dbReference type="EMBL" id="MN739162">
    <property type="protein sequence ID" value="QHS91701.1"/>
    <property type="molecule type" value="Genomic_DNA"/>
</dbReference>
<dbReference type="AlphaFoldDB" id="A0A6C0BIY4"/>
<reference evidence="1" key="1">
    <citation type="journal article" date="2020" name="Nature">
        <title>Giant virus diversity and host interactions through global metagenomics.</title>
        <authorList>
            <person name="Schulz F."/>
            <person name="Roux S."/>
            <person name="Paez-Espino D."/>
            <person name="Jungbluth S."/>
            <person name="Walsh D.A."/>
            <person name="Denef V.J."/>
            <person name="McMahon K.D."/>
            <person name="Konstantinidis K.T."/>
            <person name="Eloe-Fadrosh E.A."/>
            <person name="Kyrpides N.C."/>
            <person name="Woyke T."/>
        </authorList>
    </citation>
    <scope>NUCLEOTIDE SEQUENCE</scope>
    <source>
        <strain evidence="1">GVMAG-M-3300013006-15</strain>
    </source>
</reference>
<proteinExistence type="predicted"/>
<accession>A0A6C0BIY4</accession>
<protein>
    <submittedName>
        <fullName evidence="1">Uncharacterized protein</fullName>
    </submittedName>
</protein>
<name>A0A6C0BIY4_9ZZZZ</name>
<sequence length="168" mass="17065">MSATRTRASNRRGDQYFVNIVALAVATSGNANDVYDSTGASLMTTTSLTALQLGFTGASPAAGTVMVRDMGTQVTVPGDYQGASGNTARRVLRKVQLIASDASSLNTAANNNINEGVKGTATGSTVTAQGNVANPGYGCFYIEVGGIAPSNNAVGGVNKWASLSLPQL</sequence>